<gene>
    <name evidence="2" type="ORF">NNL38_19745</name>
</gene>
<dbReference type="SUPFAM" id="SSF100950">
    <property type="entry name" value="NagB/RpiA/CoA transferase-like"/>
    <property type="match status" value="1"/>
</dbReference>
<organism evidence="2 3">
    <name type="scientific">Photobacterium atrarenae</name>
    <dbReference type="NCBI Taxonomy" id="865757"/>
    <lineage>
        <taxon>Bacteria</taxon>
        <taxon>Pseudomonadati</taxon>
        <taxon>Pseudomonadota</taxon>
        <taxon>Gammaproteobacteria</taxon>
        <taxon>Vibrionales</taxon>
        <taxon>Vibrionaceae</taxon>
        <taxon>Photobacterium</taxon>
    </lineage>
</organism>
<sequence>MKQTTAKAVAELINNGAVVIPGGFGCCGHPDLLTEALSERFAREQQPTGLTLLFASGAGDKQGKGLDKLAHPGLVKRAIGGFWGFCPALTRLGRMGVIDAHNWPMGVMSHLFRDMASGLDGHFSRIGLHTFVDPRLEGGALATDTAPLVEVVTVREKEQLYYPSPGADFALLRGTVADQQGNISMAGEAALHDALWQAMATRNSGGKVAVQVAQVVDELPAKQVDIPGHLVDFVIESNEHHYPSYGSARATGANHQISLTLEKNTDCRASLQGADPGRGFPQLRDWDPGTGR</sequence>
<evidence type="ECO:0000313" key="3">
    <source>
        <dbReference type="Proteomes" id="UP001057998"/>
    </source>
</evidence>
<evidence type="ECO:0000256" key="1">
    <source>
        <dbReference type="SAM" id="MobiDB-lite"/>
    </source>
</evidence>
<evidence type="ECO:0000313" key="2">
    <source>
        <dbReference type="EMBL" id="UTV30793.1"/>
    </source>
</evidence>
<feature type="region of interest" description="Disordered" evidence="1">
    <location>
        <begin position="269"/>
        <end position="292"/>
    </location>
</feature>
<dbReference type="EMBL" id="CP101509">
    <property type="protein sequence ID" value="UTV30793.1"/>
    <property type="molecule type" value="Genomic_DNA"/>
</dbReference>
<dbReference type="PANTHER" id="PTHR43293">
    <property type="entry name" value="ACETATE COA-TRANSFERASE YDIF"/>
    <property type="match status" value="1"/>
</dbReference>
<dbReference type="Pfam" id="PF01144">
    <property type="entry name" value="CoA_trans"/>
    <property type="match status" value="1"/>
</dbReference>
<keyword evidence="3" id="KW-1185">Reference proteome</keyword>
<dbReference type="InterPro" id="IPR004165">
    <property type="entry name" value="CoA_trans_fam_I"/>
</dbReference>
<dbReference type="Gene3D" id="3.40.1080.10">
    <property type="entry name" value="Glutaconate Coenzyme A-transferase"/>
    <property type="match status" value="1"/>
</dbReference>
<name>A0ABY5GRA3_9GAMM</name>
<dbReference type="RefSeq" id="WP_255392161.1">
    <property type="nucleotide sequence ID" value="NZ_CP101509.1"/>
</dbReference>
<proteinExistence type="predicted"/>
<accession>A0ABY5GRA3</accession>
<dbReference type="PANTHER" id="PTHR43293:SF3">
    <property type="entry name" value="CHOLESTEROL RING-CLEAVING HYDROLASE IPDB SUBUNIT"/>
    <property type="match status" value="1"/>
</dbReference>
<protein>
    <submittedName>
        <fullName evidence="2">Malonate decarboxylase subunit alpha</fullName>
    </submittedName>
</protein>
<dbReference type="Proteomes" id="UP001057998">
    <property type="component" value="Chromosome 2"/>
</dbReference>
<reference evidence="2" key="1">
    <citation type="submission" date="2022-07" db="EMBL/GenBank/DDBJ databases">
        <title>Genome sequencing of Photobacterium atrarenae GJH2-4.</title>
        <authorList>
            <person name="Park S.-J."/>
        </authorList>
    </citation>
    <scope>NUCLEOTIDE SEQUENCE</scope>
    <source>
        <strain evidence="2">GJH2-4</strain>
    </source>
</reference>
<dbReference type="PROSITE" id="PS51257">
    <property type="entry name" value="PROKAR_LIPOPROTEIN"/>
    <property type="match status" value="1"/>
</dbReference>
<dbReference type="SMART" id="SM00882">
    <property type="entry name" value="CoA_trans"/>
    <property type="match status" value="1"/>
</dbReference>
<dbReference type="InterPro" id="IPR037171">
    <property type="entry name" value="NagB/RpiA_transferase-like"/>
</dbReference>